<feature type="binding site" evidence="1">
    <location>
        <begin position="225"/>
        <end position="232"/>
    </location>
    <ligand>
        <name>ATP</name>
        <dbReference type="ChEBI" id="CHEBI:30616"/>
    </ligand>
</feature>
<name>A0A2A5S0R5_9LACT</name>
<proteinExistence type="predicted"/>
<reference evidence="4 5" key="1">
    <citation type="submission" date="2014-12" db="EMBL/GenBank/DDBJ databases">
        <title>Draft genome sequences of 10 type strains of Lactococcus.</title>
        <authorList>
            <person name="Sun Z."/>
            <person name="Zhong Z."/>
            <person name="Liu W."/>
            <person name="Zhang W."/>
            <person name="Zhang H."/>
        </authorList>
    </citation>
    <scope>NUCLEOTIDE SEQUENCE [LARGE SCALE GENOMIC DNA]</scope>
    <source>
        <strain evidence="4 5">DSM 6634</strain>
    </source>
</reference>
<dbReference type="RefSeq" id="WP_096814323.1">
    <property type="nucleotide sequence ID" value="NZ_JXJW01000008.1"/>
</dbReference>
<protein>
    <submittedName>
        <fullName evidence="4">FtsK/SpoIIIE protein</fullName>
    </submittedName>
</protein>
<dbReference type="SUPFAM" id="SSF52540">
    <property type="entry name" value="P-loop containing nucleoside triphosphate hydrolases"/>
    <property type="match status" value="1"/>
</dbReference>
<accession>A0A2A5S0R5</accession>
<dbReference type="Proteomes" id="UP000218282">
    <property type="component" value="Unassembled WGS sequence"/>
</dbReference>
<feature type="transmembrane region" description="Helical" evidence="2">
    <location>
        <begin position="72"/>
        <end position="92"/>
    </location>
</feature>
<keyword evidence="1" id="KW-0547">Nucleotide-binding</keyword>
<keyword evidence="5" id="KW-1185">Reference proteome</keyword>
<gene>
    <name evidence="4" type="ORF">RU86_GL002142</name>
</gene>
<dbReference type="InterPro" id="IPR027417">
    <property type="entry name" value="P-loop_NTPase"/>
</dbReference>
<feature type="transmembrane region" description="Helical" evidence="2">
    <location>
        <begin position="46"/>
        <end position="66"/>
    </location>
</feature>
<dbReference type="AlphaFoldDB" id="A0A2A5S0R5"/>
<dbReference type="GO" id="GO:0003677">
    <property type="term" value="F:DNA binding"/>
    <property type="evidence" value="ECO:0007669"/>
    <property type="project" value="InterPro"/>
</dbReference>
<dbReference type="PROSITE" id="PS50901">
    <property type="entry name" value="FTSK"/>
    <property type="match status" value="1"/>
</dbReference>
<keyword evidence="1" id="KW-0067">ATP-binding</keyword>
<dbReference type="InterPro" id="IPR002543">
    <property type="entry name" value="FtsK_dom"/>
</dbReference>
<dbReference type="EMBL" id="JXJW01000008">
    <property type="protein sequence ID" value="PCS07030.1"/>
    <property type="molecule type" value="Genomic_DNA"/>
</dbReference>
<evidence type="ECO:0000313" key="4">
    <source>
        <dbReference type="EMBL" id="PCS07030.1"/>
    </source>
</evidence>
<evidence type="ECO:0000313" key="5">
    <source>
        <dbReference type="Proteomes" id="UP000218282"/>
    </source>
</evidence>
<dbReference type="GO" id="GO:0005524">
    <property type="term" value="F:ATP binding"/>
    <property type="evidence" value="ECO:0007669"/>
    <property type="project" value="UniProtKB-UniRule"/>
</dbReference>
<evidence type="ECO:0000256" key="2">
    <source>
        <dbReference type="SAM" id="Phobius"/>
    </source>
</evidence>
<dbReference type="Gene3D" id="3.40.50.300">
    <property type="entry name" value="P-loop containing nucleotide triphosphate hydrolases"/>
    <property type="match status" value="1"/>
</dbReference>
<sequence length="453" mass="51790">MGNIISNKLKKQIISIFGLKTENEIGELNIVSLSPIFKSKLPWFVYFKRLALFSLAVLVLSIFFGLKGNYGVANFILIVYCLGIMLTILIRFKKKFFPNYRSYEPTLQKFIYQNNLYEEDNGQLISEIRMAYIEEEEILKVIIEKNGDSYQKVANQLREPLESKLSMSLYEVNDTIDYVEYIFMKFDITREQVVSLPKEDDSLLIKIYGDFKVSLMNNYSMLISGASGAGKSYFTYFYLTRFISQKVNGKHANIMAIDPKQSDLYKLFKTVNMPTENYGTSNADAFRIVKHYLAEMEHRMALYDESSAFDSVGIDIGLEPTLLVIEEYSSLVASMDSKQKKEFENMVAIIAQKSRSLSMGILIVMQQPRADSLSSNIREQLQNSVFLGNPSKESAGMMFGTTDVPHVRGKGVGMYAIERSAPKSFESPQFEKNVFETILPVWQHVAHSYNENL</sequence>
<keyword evidence="2" id="KW-1133">Transmembrane helix</keyword>
<feature type="domain" description="FtsK" evidence="3">
    <location>
        <begin position="200"/>
        <end position="396"/>
    </location>
</feature>
<keyword evidence="2" id="KW-0472">Membrane</keyword>
<keyword evidence="2" id="KW-0812">Transmembrane</keyword>
<comment type="caution">
    <text evidence="4">The sequence shown here is derived from an EMBL/GenBank/DDBJ whole genome shotgun (WGS) entry which is preliminary data.</text>
</comment>
<evidence type="ECO:0000259" key="3">
    <source>
        <dbReference type="PROSITE" id="PS50901"/>
    </source>
</evidence>
<organism evidence="4 5">
    <name type="scientific">Pseudolactococcus piscium</name>
    <dbReference type="NCBI Taxonomy" id="1364"/>
    <lineage>
        <taxon>Bacteria</taxon>
        <taxon>Bacillati</taxon>
        <taxon>Bacillota</taxon>
        <taxon>Bacilli</taxon>
        <taxon>Lactobacillales</taxon>
        <taxon>Streptococcaceae</taxon>
        <taxon>Pseudolactococcus</taxon>
    </lineage>
</organism>
<evidence type="ECO:0000256" key="1">
    <source>
        <dbReference type="PROSITE-ProRule" id="PRU00289"/>
    </source>
</evidence>